<dbReference type="AlphaFoldDB" id="A0AAE5C631"/>
<protein>
    <submittedName>
        <fullName evidence="1">Uncharacterized protein</fullName>
    </submittedName>
</protein>
<name>A0AAE5C631_9HYPH</name>
<gene>
    <name evidence="1" type="ORF">GR217_33535</name>
</gene>
<sequence length="47" mass="5481">MLRSASAIISAEPWFGSARPLHNSLNRNQFKDKIMQKFKVLQRPLRV</sequence>
<dbReference type="Proteomes" id="UP000661163">
    <property type="component" value="Unassembled WGS sequence"/>
</dbReference>
<evidence type="ECO:0000313" key="2">
    <source>
        <dbReference type="Proteomes" id="UP000661163"/>
    </source>
</evidence>
<dbReference type="EMBL" id="WUFC01000043">
    <property type="protein sequence ID" value="NEI52542.1"/>
    <property type="molecule type" value="Genomic_DNA"/>
</dbReference>
<organism evidence="1 2">
    <name type="scientific">Rhizobium ruizarguesonis</name>
    <dbReference type="NCBI Taxonomy" id="2081791"/>
    <lineage>
        <taxon>Bacteria</taxon>
        <taxon>Pseudomonadati</taxon>
        <taxon>Pseudomonadota</taxon>
        <taxon>Alphaproteobacteria</taxon>
        <taxon>Hyphomicrobiales</taxon>
        <taxon>Rhizobiaceae</taxon>
        <taxon>Rhizobium/Agrobacterium group</taxon>
        <taxon>Rhizobium</taxon>
    </lineage>
</organism>
<evidence type="ECO:0000313" key="1">
    <source>
        <dbReference type="EMBL" id="NEI52542.1"/>
    </source>
</evidence>
<reference evidence="1 2" key="1">
    <citation type="submission" date="2019-12" db="EMBL/GenBank/DDBJ databases">
        <title>Rhizobium genotypes associated with high levels of biological nitrogen fixation by grain legumes in a temperate-maritime cropping system.</title>
        <authorList>
            <person name="Maluk M."/>
            <person name="Francesc Ferrando Molina F."/>
            <person name="Lopez Del Egido L."/>
            <person name="Lafos M."/>
            <person name="Langarica-Fuentes A."/>
            <person name="Gebre Yohannes G."/>
            <person name="Young M.W."/>
            <person name="Martin P."/>
            <person name="Gantlett R."/>
            <person name="Kenicer G."/>
            <person name="Hawes C."/>
            <person name="Begg G.S."/>
            <person name="Quilliam R.S."/>
            <person name="Squire G.R."/>
            <person name="Poole P.S."/>
            <person name="Young P.W."/>
            <person name="Iannetta P.M."/>
            <person name="James E.K."/>
        </authorList>
    </citation>
    <scope>NUCLEOTIDE SEQUENCE [LARGE SCALE GENOMIC DNA]</scope>
    <source>
        <strain evidence="1 2">JHI985</strain>
    </source>
</reference>
<proteinExistence type="predicted"/>
<accession>A0AAE5C631</accession>
<comment type="caution">
    <text evidence="1">The sequence shown here is derived from an EMBL/GenBank/DDBJ whole genome shotgun (WGS) entry which is preliminary data.</text>
</comment>